<protein>
    <submittedName>
        <fullName evidence="2">Uncharacterized protein</fullName>
    </submittedName>
</protein>
<feature type="transmembrane region" description="Helical" evidence="1">
    <location>
        <begin position="71"/>
        <end position="92"/>
    </location>
</feature>
<organism evidence="2">
    <name type="scientific">marine metagenome</name>
    <dbReference type="NCBI Taxonomy" id="408172"/>
    <lineage>
        <taxon>unclassified sequences</taxon>
        <taxon>metagenomes</taxon>
        <taxon>ecological metagenomes</taxon>
    </lineage>
</organism>
<feature type="transmembrane region" description="Helical" evidence="1">
    <location>
        <begin position="12"/>
        <end position="34"/>
    </location>
</feature>
<name>A0A383BN44_9ZZZZ</name>
<reference evidence="2" key="1">
    <citation type="submission" date="2018-05" db="EMBL/GenBank/DDBJ databases">
        <authorList>
            <person name="Lanie J.A."/>
            <person name="Ng W.-L."/>
            <person name="Kazmierczak K.M."/>
            <person name="Andrzejewski T.M."/>
            <person name="Davidsen T.M."/>
            <person name="Wayne K.J."/>
            <person name="Tettelin H."/>
            <person name="Glass J.I."/>
            <person name="Rusch D."/>
            <person name="Podicherti R."/>
            <person name="Tsui H.-C.T."/>
            <person name="Winkler M.E."/>
        </authorList>
    </citation>
    <scope>NUCLEOTIDE SEQUENCE</scope>
</reference>
<evidence type="ECO:0000313" key="2">
    <source>
        <dbReference type="EMBL" id="SVE21314.1"/>
    </source>
</evidence>
<dbReference type="AlphaFoldDB" id="A0A383BN44"/>
<gene>
    <name evidence="2" type="ORF">METZ01_LOCUS474168</name>
</gene>
<feature type="transmembrane region" description="Helical" evidence="1">
    <location>
        <begin position="98"/>
        <end position="117"/>
    </location>
</feature>
<evidence type="ECO:0000256" key="1">
    <source>
        <dbReference type="SAM" id="Phobius"/>
    </source>
</evidence>
<keyword evidence="1" id="KW-0472">Membrane</keyword>
<keyword evidence="1" id="KW-1133">Transmembrane helix</keyword>
<dbReference type="EMBL" id="UINC01201810">
    <property type="protein sequence ID" value="SVE21314.1"/>
    <property type="molecule type" value="Genomic_DNA"/>
</dbReference>
<feature type="transmembrane region" description="Helical" evidence="1">
    <location>
        <begin position="40"/>
        <end position="59"/>
    </location>
</feature>
<proteinExistence type="predicted"/>
<sequence length="123" mass="13217">MDLKMVFRIAAVIAAINGLGLLFMGATFFAMANITPTPDLITVGQFTGVTVLFLALLQWRIPDIAGDAFSSLGQLFGIGYAMWFLIVGYHIMTGAASGATAYVNIALMAILAVLFFMQSRKTE</sequence>
<keyword evidence="1" id="KW-0812">Transmembrane</keyword>
<accession>A0A383BN44</accession>